<keyword evidence="3" id="KW-0813">Transport</keyword>
<dbReference type="Pfam" id="PF09135">
    <property type="entry name" value="Alb1"/>
    <property type="match status" value="1"/>
</dbReference>
<feature type="region of interest" description="Disordered" evidence="7">
    <location>
        <begin position="1"/>
        <end position="30"/>
    </location>
</feature>
<dbReference type="OrthoDB" id="4068492at2759"/>
<dbReference type="GO" id="GO:0005730">
    <property type="term" value="C:nucleolus"/>
    <property type="evidence" value="ECO:0007669"/>
    <property type="project" value="TreeGrafter"/>
</dbReference>
<feature type="compositionally biased region" description="Basic residues" evidence="7">
    <location>
        <begin position="57"/>
        <end position="67"/>
    </location>
</feature>
<evidence type="ECO:0000313" key="8">
    <source>
        <dbReference type="EMBL" id="SCV02526.1"/>
    </source>
</evidence>
<dbReference type="GO" id="GO:0030687">
    <property type="term" value="C:preribosome, large subunit precursor"/>
    <property type="evidence" value="ECO:0007669"/>
    <property type="project" value="TreeGrafter"/>
</dbReference>
<evidence type="ECO:0000313" key="9">
    <source>
        <dbReference type="Proteomes" id="UP000191024"/>
    </source>
</evidence>
<keyword evidence="9" id="KW-1185">Reference proteome</keyword>
<dbReference type="PANTHER" id="PTHR28280">
    <property type="entry name" value="SHUTTLING PRE-60S FACTOR ECM1"/>
    <property type="match status" value="1"/>
</dbReference>
<feature type="compositionally biased region" description="Basic residues" evidence="7">
    <location>
        <begin position="1"/>
        <end position="12"/>
    </location>
</feature>
<evidence type="ECO:0000256" key="6">
    <source>
        <dbReference type="ARBA" id="ARBA00023242"/>
    </source>
</evidence>
<keyword evidence="5" id="KW-0690">Ribosome biogenesis</keyword>
<feature type="compositionally biased region" description="Basic and acidic residues" evidence="7">
    <location>
        <begin position="113"/>
        <end position="123"/>
    </location>
</feature>
<evidence type="ECO:0000256" key="7">
    <source>
        <dbReference type="SAM" id="MobiDB-lite"/>
    </source>
</evidence>
<dbReference type="Proteomes" id="UP000191024">
    <property type="component" value="Chromosome H"/>
</dbReference>
<dbReference type="EMBL" id="LT598468">
    <property type="protein sequence ID" value="SCV02526.1"/>
    <property type="molecule type" value="Genomic_DNA"/>
</dbReference>
<evidence type="ECO:0000256" key="5">
    <source>
        <dbReference type="ARBA" id="ARBA00022517"/>
    </source>
</evidence>
<dbReference type="GO" id="GO:0000055">
    <property type="term" value="P:ribosomal large subunit export from nucleus"/>
    <property type="evidence" value="ECO:0007669"/>
    <property type="project" value="TreeGrafter"/>
</dbReference>
<dbReference type="InterPro" id="IPR022784">
    <property type="entry name" value="Ribosome_bgen_Alb1"/>
</dbReference>
<dbReference type="PANTHER" id="PTHR28280:SF1">
    <property type="entry name" value="SHUTTLING PRE-60S FACTOR ECM1"/>
    <property type="match status" value="1"/>
</dbReference>
<evidence type="ECO:0000256" key="4">
    <source>
        <dbReference type="ARBA" id="ARBA00022490"/>
    </source>
</evidence>
<keyword evidence="4" id="KW-0963">Cytoplasm</keyword>
<dbReference type="InterPro" id="IPR053278">
    <property type="entry name" value="Pre-60S_factor_ECM1"/>
</dbReference>
<evidence type="ECO:0000256" key="1">
    <source>
        <dbReference type="ARBA" id="ARBA00004123"/>
    </source>
</evidence>
<reference evidence="9" key="1">
    <citation type="submission" date="2016-03" db="EMBL/GenBank/DDBJ databases">
        <authorList>
            <person name="Devillers H."/>
        </authorList>
    </citation>
    <scope>NUCLEOTIDE SEQUENCE [LARGE SCALE GENOMIC DNA]</scope>
</reference>
<sequence>MARKVSKHSRAARRLEAEEPEAQTLAQLPRAENADLANKIIRTASKNEKLLEDKLRKKERTQKKVGKAQKLGSSVRHIDKERLEKALKFTNRLDGKVHKAETRAKYVQRARKAGWDKTNEEIKSGLSALRGNPKEDKKTNSTSGSIDMETEDISDGIDEAEVGRANNSIKNAFELLPDDTEA</sequence>
<evidence type="ECO:0000256" key="2">
    <source>
        <dbReference type="ARBA" id="ARBA00004496"/>
    </source>
</evidence>
<comment type="subcellular location">
    <subcellularLocation>
        <location evidence="2">Cytoplasm</location>
    </subcellularLocation>
    <subcellularLocation>
        <location evidence="1">Nucleus</location>
    </subcellularLocation>
</comment>
<accession>A0A1G4KDC6</accession>
<evidence type="ECO:0000256" key="3">
    <source>
        <dbReference type="ARBA" id="ARBA00022448"/>
    </source>
</evidence>
<feature type="region of interest" description="Disordered" evidence="7">
    <location>
        <begin position="52"/>
        <end position="77"/>
    </location>
</feature>
<dbReference type="GO" id="GO:0005737">
    <property type="term" value="C:cytoplasm"/>
    <property type="evidence" value="ECO:0007669"/>
    <property type="project" value="UniProtKB-SubCell"/>
</dbReference>
<name>A0A1G4KDC6_9SACH</name>
<dbReference type="AlphaFoldDB" id="A0A1G4KDC6"/>
<organism evidence="8 9">
    <name type="scientific">Lachancea mirantina</name>
    <dbReference type="NCBI Taxonomy" id="1230905"/>
    <lineage>
        <taxon>Eukaryota</taxon>
        <taxon>Fungi</taxon>
        <taxon>Dikarya</taxon>
        <taxon>Ascomycota</taxon>
        <taxon>Saccharomycotina</taxon>
        <taxon>Saccharomycetes</taxon>
        <taxon>Saccharomycetales</taxon>
        <taxon>Saccharomycetaceae</taxon>
        <taxon>Lachancea</taxon>
    </lineage>
</organism>
<dbReference type="STRING" id="1230905.A0A1G4KDC6"/>
<protein>
    <submittedName>
        <fullName evidence="8">LAMI_0H00188g1_1</fullName>
    </submittedName>
</protein>
<feature type="region of interest" description="Disordered" evidence="7">
    <location>
        <begin position="111"/>
        <end position="166"/>
    </location>
</feature>
<gene>
    <name evidence="8" type="ORF">LAMI_0H00188G</name>
</gene>
<proteinExistence type="predicted"/>
<feature type="compositionally biased region" description="Acidic residues" evidence="7">
    <location>
        <begin position="148"/>
        <end position="160"/>
    </location>
</feature>
<keyword evidence="6" id="KW-0539">Nucleus</keyword>